<keyword evidence="2" id="KW-1185">Reference proteome</keyword>
<organism evidence="2 3">
    <name type="scientific">Caenorhabditis tropicalis</name>
    <dbReference type="NCBI Taxonomy" id="1561998"/>
    <lineage>
        <taxon>Eukaryota</taxon>
        <taxon>Metazoa</taxon>
        <taxon>Ecdysozoa</taxon>
        <taxon>Nematoda</taxon>
        <taxon>Chromadorea</taxon>
        <taxon>Rhabditida</taxon>
        <taxon>Rhabditina</taxon>
        <taxon>Rhabditomorpha</taxon>
        <taxon>Rhabditoidea</taxon>
        <taxon>Rhabditidae</taxon>
        <taxon>Peloderinae</taxon>
        <taxon>Caenorhabditis</taxon>
    </lineage>
</organism>
<feature type="compositionally biased region" description="Polar residues" evidence="1">
    <location>
        <begin position="82"/>
        <end position="101"/>
    </location>
</feature>
<evidence type="ECO:0000256" key="1">
    <source>
        <dbReference type="SAM" id="MobiDB-lite"/>
    </source>
</evidence>
<feature type="region of interest" description="Disordered" evidence="1">
    <location>
        <begin position="446"/>
        <end position="468"/>
    </location>
</feature>
<feature type="region of interest" description="Disordered" evidence="1">
    <location>
        <begin position="54"/>
        <end position="102"/>
    </location>
</feature>
<reference evidence="3" key="1">
    <citation type="submission" date="2016-11" db="UniProtKB">
        <authorList>
            <consortium name="WormBaseParasite"/>
        </authorList>
    </citation>
    <scope>IDENTIFICATION</scope>
</reference>
<feature type="compositionally biased region" description="Polar residues" evidence="1">
    <location>
        <begin position="54"/>
        <end position="71"/>
    </location>
</feature>
<dbReference type="Proteomes" id="UP000095282">
    <property type="component" value="Unplaced"/>
</dbReference>
<feature type="compositionally biased region" description="Basic and acidic residues" evidence="1">
    <location>
        <begin position="451"/>
        <end position="461"/>
    </location>
</feature>
<dbReference type="eggNOG" id="ENOG502TFTF">
    <property type="taxonomic scope" value="Eukaryota"/>
</dbReference>
<dbReference type="STRING" id="1561998.A0A1I7T960"/>
<protein>
    <submittedName>
        <fullName evidence="3">DUF4456 domain-containing protein</fullName>
    </submittedName>
</protein>
<evidence type="ECO:0000313" key="2">
    <source>
        <dbReference type="Proteomes" id="UP000095282"/>
    </source>
</evidence>
<name>A0A1I7T960_9PELO</name>
<accession>A0A1I7T960</accession>
<evidence type="ECO:0000313" key="3">
    <source>
        <dbReference type="WBParaSite" id="Csp11.Scaffold552.g3650.t2"/>
    </source>
</evidence>
<sequence>MSSNFNYGCSLNFDTISQHENQNSFSPNKSIPPSGKTPGSCWRSVNSFLNELSTSCDTKSPATYSSDTTETSNEKITGKDLCNSTNSSDTSTGKLDTSSISSREDTVIKDKEMCMNLQFKAATVIDMTIIKSVDQFATTYRKQKSEYDEIVEEGEEFWKNHDKFMNYLEVVKEIAEEELDMNSAVLDDTVNQALSSFNEKESIENFVRDYEEFYDSSQVVLEKIHENKERAAHIYKIMKKTKDSHSFEKKDIREENVYMNVLNMIQSLPLNDEEQTHMKSIIRNIERDSTLEVTTKCEMIFRNLFLIMSTWNTNNRSTFSDSNSDNWNSVNSIGRRSEVLVVKDIPSEFALTNNSIVTDFNLNDLEEDLRSARIRRAVEGPNQIYECSPWDTESYHSRWSSKTSEHSSSYQSIHKTFSFSVLSNCIPNTKTTAENVIHRMIEPTITTSPEPAHERKAHQVSEPENNSVSSLNFSNVSLGEMAGEALHTAKDVGQFIIYLYDFCYDQYYVLAETQGARLVEALQSSVQKCGTVLTDLITAVSSSSESVSSTQSSHQSSYSITH</sequence>
<dbReference type="AlphaFoldDB" id="A0A1I7T960"/>
<proteinExistence type="predicted"/>
<dbReference type="WBParaSite" id="Csp11.Scaffold552.g3650.t2">
    <property type="protein sequence ID" value="Csp11.Scaffold552.g3650.t2"/>
    <property type="gene ID" value="Csp11.Scaffold552.g3650"/>
</dbReference>